<dbReference type="FunFam" id="1.10.3720.10:FF:000033">
    <property type="entry name" value="Polar amino acid ABC transporter permease"/>
    <property type="match status" value="1"/>
</dbReference>
<dbReference type="PROSITE" id="PS50928">
    <property type="entry name" value="ABC_TM1"/>
    <property type="match status" value="1"/>
</dbReference>
<evidence type="ECO:0000256" key="5">
    <source>
        <dbReference type="ARBA" id="ARBA00022692"/>
    </source>
</evidence>
<keyword evidence="7 9" id="KW-1133">Transmembrane helix</keyword>
<dbReference type="InterPro" id="IPR035906">
    <property type="entry name" value="MetI-like_sf"/>
</dbReference>
<dbReference type="Gene3D" id="1.10.3720.10">
    <property type="entry name" value="MetI-like"/>
    <property type="match status" value="1"/>
</dbReference>
<keyword evidence="6" id="KW-0029">Amino-acid transport</keyword>
<evidence type="ECO:0000313" key="11">
    <source>
        <dbReference type="EMBL" id="HIU03275.1"/>
    </source>
</evidence>
<keyword evidence="4" id="KW-1003">Cell membrane</keyword>
<dbReference type="GO" id="GO:0043190">
    <property type="term" value="C:ATP-binding cassette (ABC) transporter complex"/>
    <property type="evidence" value="ECO:0007669"/>
    <property type="project" value="InterPro"/>
</dbReference>
<evidence type="ECO:0000256" key="4">
    <source>
        <dbReference type="ARBA" id="ARBA00022475"/>
    </source>
</evidence>
<dbReference type="InterPro" id="IPR000515">
    <property type="entry name" value="MetI-like"/>
</dbReference>
<comment type="caution">
    <text evidence="11">The sequence shown here is derived from an EMBL/GenBank/DDBJ whole genome shotgun (WGS) entry which is preliminary data.</text>
</comment>
<accession>A0A9D1KY88</accession>
<comment type="subcellular location">
    <subcellularLocation>
        <location evidence="1 9">Cell membrane</location>
        <topology evidence="1 9">Multi-pass membrane protein</topology>
    </subcellularLocation>
</comment>
<proteinExistence type="inferred from homology"/>
<dbReference type="SUPFAM" id="SSF161098">
    <property type="entry name" value="MetI-like"/>
    <property type="match status" value="1"/>
</dbReference>
<dbReference type="AlphaFoldDB" id="A0A9D1KY88"/>
<dbReference type="InterPro" id="IPR010065">
    <property type="entry name" value="AA_ABC_transptr_permease_3TM"/>
</dbReference>
<dbReference type="CDD" id="cd06261">
    <property type="entry name" value="TM_PBP2"/>
    <property type="match status" value="1"/>
</dbReference>
<dbReference type="GO" id="GO:0006865">
    <property type="term" value="P:amino acid transport"/>
    <property type="evidence" value="ECO:0007669"/>
    <property type="project" value="UniProtKB-KW"/>
</dbReference>
<evidence type="ECO:0000256" key="6">
    <source>
        <dbReference type="ARBA" id="ARBA00022970"/>
    </source>
</evidence>
<organism evidence="11 12">
    <name type="scientific">Candidatus Onthocola gallistercoris</name>
    <dbReference type="NCBI Taxonomy" id="2840876"/>
    <lineage>
        <taxon>Bacteria</taxon>
        <taxon>Bacillati</taxon>
        <taxon>Bacillota</taxon>
        <taxon>Bacilli</taxon>
        <taxon>Candidatus Onthocola</taxon>
    </lineage>
</organism>
<keyword evidence="5 9" id="KW-0812">Transmembrane</keyword>
<feature type="transmembrane region" description="Helical" evidence="9">
    <location>
        <begin position="36"/>
        <end position="56"/>
    </location>
</feature>
<reference evidence="11" key="1">
    <citation type="submission" date="2020-10" db="EMBL/GenBank/DDBJ databases">
        <authorList>
            <person name="Gilroy R."/>
        </authorList>
    </citation>
    <scope>NUCLEOTIDE SEQUENCE</scope>
    <source>
        <strain evidence="11">CHK187-14744</strain>
    </source>
</reference>
<dbReference type="Proteomes" id="UP000824164">
    <property type="component" value="Unassembled WGS sequence"/>
</dbReference>
<dbReference type="EMBL" id="DVLT01000051">
    <property type="protein sequence ID" value="HIU03275.1"/>
    <property type="molecule type" value="Genomic_DNA"/>
</dbReference>
<evidence type="ECO:0000256" key="9">
    <source>
        <dbReference type="RuleBase" id="RU363032"/>
    </source>
</evidence>
<gene>
    <name evidence="11" type="ORF">IAB63_08495</name>
</gene>
<dbReference type="Pfam" id="PF00528">
    <property type="entry name" value="BPD_transp_1"/>
    <property type="match status" value="1"/>
</dbReference>
<reference evidence="11" key="2">
    <citation type="journal article" date="2021" name="PeerJ">
        <title>Extensive microbial diversity within the chicken gut microbiome revealed by metagenomics and culture.</title>
        <authorList>
            <person name="Gilroy R."/>
            <person name="Ravi A."/>
            <person name="Getino M."/>
            <person name="Pursley I."/>
            <person name="Horton D.L."/>
            <person name="Alikhan N.F."/>
            <person name="Baker D."/>
            <person name="Gharbi K."/>
            <person name="Hall N."/>
            <person name="Watson M."/>
            <person name="Adriaenssens E.M."/>
            <person name="Foster-Nyarko E."/>
            <person name="Jarju S."/>
            <person name="Secka A."/>
            <person name="Antonio M."/>
            <person name="Oren A."/>
            <person name="Chaudhuri R.R."/>
            <person name="La Ragione R."/>
            <person name="Hildebrand F."/>
            <person name="Pallen M.J."/>
        </authorList>
    </citation>
    <scope>NUCLEOTIDE SEQUENCE</scope>
    <source>
        <strain evidence="11">CHK187-14744</strain>
    </source>
</reference>
<name>A0A9D1KY88_9FIRM</name>
<feature type="transmembrane region" description="Helical" evidence="9">
    <location>
        <begin position="77"/>
        <end position="99"/>
    </location>
</feature>
<evidence type="ECO:0000256" key="1">
    <source>
        <dbReference type="ARBA" id="ARBA00004651"/>
    </source>
</evidence>
<evidence type="ECO:0000256" key="7">
    <source>
        <dbReference type="ARBA" id="ARBA00022989"/>
    </source>
</evidence>
<dbReference type="NCBIfam" id="TIGR01726">
    <property type="entry name" value="HEQRo_perm_3TM"/>
    <property type="match status" value="1"/>
</dbReference>
<evidence type="ECO:0000313" key="12">
    <source>
        <dbReference type="Proteomes" id="UP000824164"/>
    </source>
</evidence>
<protein>
    <submittedName>
        <fullName evidence="11">Amino acid ABC transporter permease</fullName>
    </submittedName>
</protein>
<feature type="domain" description="ABC transmembrane type-1" evidence="10">
    <location>
        <begin position="32"/>
        <end position="228"/>
    </location>
</feature>
<dbReference type="InterPro" id="IPR043429">
    <property type="entry name" value="ArtM/GltK/GlnP/TcyL/YhdX-like"/>
</dbReference>
<dbReference type="GO" id="GO:0022857">
    <property type="term" value="F:transmembrane transporter activity"/>
    <property type="evidence" value="ECO:0007669"/>
    <property type="project" value="InterPro"/>
</dbReference>
<comment type="similarity">
    <text evidence="2">Belongs to the binding-protein-dependent transport system permease family. HisMQ subfamily.</text>
</comment>
<feature type="transmembrane region" description="Helical" evidence="9">
    <location>
        <begin position="209"/>
        <end position="230"/>
    </location>
</feature>
<keyword evidence="3 9" id="KW-0813">Transport</keyword>
<evidence type="ECO:0000259" key="10">
    <source>
        <dbReference type="PROSITE" id="PS50928"/>
    </source>
</evidence>
<evidence type="ECO:0000256" key="3">
    <source>
        <dbReference type="ARBA" id="ARBA00022448"/>
    </source>
</evidence>
<keyword evidence="8 9" id="KW-0472">Membrane</keyword>
<sequence>MNPMLQWLEECGDSFYRAFIEKDRYLAYFRGFRTTLILSLFAVLLGVGIGLILALIKYMANHMKKGVILRVLNWIANIYIAIIRGTPVYVQLLIIYFIIFAQLDASPIVAGVICFGINSSAYVAEVIRAGIEAVDGGQMEAGRSLGLGWGQTMISIILPQAIKNILPALGNEFITLIKETAIVGTIAVLDVTKAAQNVGVITYEYLPPLLITAAMYLVVVIILTKLLGIFERRLAQSDRR</sequence>
<evidence type="ECO:0000256" key="2">
    <source>
        <dbReference type="ARBA" id="ARBA00010072"/>
    </source>
</evidence>
<evidence type="ECO:0000256" key="8">
    <source>
        <dbReference type="ARBA" id="ARBA00023136"/>
    </source>
</evidence>
<dbReference type="PANTHER" id="PTHR30614">
    <property type="entry name" value="MEMBRANE COMPONENT OF AMINO ACID ABC TRANSPORTER"/>
    <property type="match status" value="1"/>
</dbReference>
<dbReference type="PANTHER" id="PTHR30614:SF20">
    <property type="entry name" value="GLUTAMINE TRANSPORT SYSTEM PERMEASE PROTEIN GLNP"/>
    <property type="match status" value="1"/>
</dbReference>